<feature type="chain" id="PRO_5020316215" evidence="1">
    <location>
        <begin position="30"/>
        <end position="83"/>
    </location>
</feature>
<accession>A0A4V6XBC7</accession>
<gene>
    <name evidence="2" type="ORF">FDA94_25010</name>
</gene>
<name>A0A4V6XBC7_9ACTN</name>
<keyword evidence="3" id="KW-1185">Reference proteome</keyword>
<reference evidence="2 3" key="1">
    <citation type="submission" date="2019-04" db="EMBL/GenBank/DDBJ databases">
        <title>Herbidospora sp. NEAU-GS14.nov., a novel actinomycete isolated from soil.</title>
        <authorList>
            <person name="Han L."/>
        </authorList>
    </citation>
    <scope>NUCLEOTIDE SEQUENCE [LARGE SCALE GENOMIC DNA]</scope>
    <source>
        <strain evidence="2 3">NEAU-GS14</strain>
    </source>
</reference>
<dbReference type="Proteomes" id="UP000308705">
    <property type="component" value="Unassembled WGS sequence"/>
</dbReference>
<comment type="caution">
    <text evidence="2">The sequence shown here is derived from an EMBL/GenBank/DDBJ whole genome shotgun (WGS) entry which is preliminary data.</text>
</comment>
<evidence type="ECO:0000313" key="3">
    <source>
        <dbReference type="Proteomes" id="UP000308705"/>
    </source>
</evidence>
<keyword evidence="1" id="KW-0732">Signal</keyword>
<protein>
    <submittedName>
        <fullName evidence="2">Uncharacterized protein</fullName>
    </submittedName>
</protein>
<organism evidence="2 3">
    <name type="scientific">Herbidospora galbida</name>
    <dbReference type="NCBI Taxonomy" id="2575442"/>
    <lineage>
        <taxon>Bacteria</taxon>
        <taxon>Bacillati</taxon>
        <taxon>Actinomycetota</taxon>
        <taxon>Actinomycetes</taxon>
        <taxon>Streptosporangiales</taxon>
        <taxon>Streptosporangiaceae</taxon>
        <taxon>Herbidospora</taxon>
    </lineage>
</organism>
<dbReference type="AlphaFoldDB" id="A0A4V6XBC7"/>
<feature type="signal peptide" evidence="1">
    <location>
        <begin position="1"/>
        <end position="29"/>
    </location>
</feature>
<dbReference type="EMBL" id="SZQA01000026">
    <property type="protein sequence ID" value="TKK85653.1"/>
    <property type="molecule type" value="Genomic_DNA"/>
</dbReference>
<evidence type="ECO:0000313" key="2">
    <source>
        <dbReference type="EMBL" id="TKK85653.1"/>
    </source>
</evidence>
<dbReference type="OrthoDB" id="4337660at2"/>
<sequence>MKFRVKIAAILAMAIGIPVLIGSTTPASAAGKAEYCRLLMSSMGYSVGPKVTDACNYAGTMTCYSKLRLLGVNANDASFACQI</sequence>
<evidence type="ECO:0000256" key="1">
    <source>
        <dbReference type="SAM" id="SignalP"/>
    </source>
</evidence>
<dbReference type="RefSeq" id="WP_137249517.1">
    <property type="nucleotide sequence ID" value="NZ_SZQA01000026.1"/>
</dbReference>
<proteinExistence type="predicted"/>